<dbReference type="SMART" id="SM00052">
    <property type="entry name" value="EAL"/>
    <property type="match status" value="1"/>
</dbReference>
<dbReference type="PROSITE" id="PS50887">
    <property type="entry name" value="GGDEF"/>
    <property type="match status" value="1"/>
</dbReference>
<dbReference type="EMBL" id="CXST01000002">
    <property type="protein sequence ID" value="CTQ45021.1"/>
    <property type="molecule type" value="Genomic_DNA"/>
</dbReference>
<dbReference type="STRING" id="187304.B0E33_06005"/>
<dbReference type="CDD" id="cd01949">
    <property type="entry name" value="GGDEF"/>
    <property type="match status" value="1"/>
</dbReference>
<dbReference type="PANTHER" id="PTHR44757:SF2">
    <property type="entry name" value="BIOFILM ARCHITECTURE MAINTENANCE PROTEIN MBAA"/>
    <property type="match status" value="1"/>
</dbReference>
<protein>
    <submittedName>
        <fullName evidence="4">Bacteriophytochrome cph2</fullName>
    </submittedName>
</protein>
<evidence type="ECO:0000313" key="4">
    <source>
        <dbReference type="EMBL" id="CTQ45021.1"/>
    </source>
</evidence>
<dbReference type="InterPro" id="IPR000160">
    <property type="entry name" value="GGDEF_dom"/>
</dbReference>
<dbReference type="Gene3D" id="3.20.20.450">
    <property type="entry name" value="EAL domain"/>
    <property type="match status" value="1"/>
</dbReference>
<sequence length="542" mass="60041">MKLRDLLAVVCIGTDLVANREVADNRYMTRSIVALLAIVLVIFTGVKVLPVLFPTYQLHNSQMTFDVVTSLLLGIAIFSLGYGTWATRRLRKELKARSSAHSEALALAQHDPLTGLPNRRRLLEAFADLTREVKPDCFRAVMMLDLDGFKPINDVYGHAFGDNLLRSFADRLAETLGKEGIVARLGGDEFAIVSPVFKDKSEAAGFARRLLTRINDRFEFGDRQISIGTGIGIALYPHDGHAVTELLRRADIALYRAKSSGRSTYRFFEVDMDASILHRTLLEQRLRRAISEHEVKAYYQPILDMDSGRIAGFEALARWTDADFGKVPPLQFIPIAEDCGIISELTQHLLEDACKVAATWPDDLYLSFNLSPVQLQDPALPTQINAILKRFEFPPSRLVLEITETSLVKNPESAKRILTELTESGISIALDDFGAGHSSLSYLRDFPIKKVKIDKSFTERMLEDKQCAAIVEAILVLSKGLDIDAVAEGIEESAVHDALNSNGCHYGQGFLYAAAVTSDEACSLLESQVDGRFPFSEKTDAA</sequence>
<dbReference type="InterPro" id="IPR035919">
    <property type="entry name" value="EAL_sf"/>
</dbReference>
<reference evidence="5" key="1">
    <citation type="submission" date="2015-07" db="EMBL/GenBank/DDBJ databases">
        <authorList>
            <person name="Rodrigo-Torres Lidia"/>
            <person name="Arahal R.David."/>
        </authorList>
    </citation>
    <scope>NUCLEOTIDE SEQUENCE [LARGE SCALE GENOMIC DNA]</scope>
    <source>
        <strain evidence="5">CECT 4801</strain>
    </source>
</reference>
<name>A0A0M6Y7N8_9HYPH</name>
<feature type="domain" description="EAL" evidence="2">
    <location>
        <begin position="279"/>
        <end position="529"/>
    </location>
</feature>
<dbReference type="InterPro" id="IPR029787">
    <property type="entry name" value="Nucleotide_cyclase"/>
</dbReference>
<organism evidence="4 5">
    <name type="scientific">Roseibium aggregatum</name>
    <dbReference type="NCBI Taxonomy" id="187304"/>
    <lineage>
        <taxon>Bacteria</taxon>
        <taxon>Pseudomonadati</taxon>
        <taxon>Pseudomonadota</taxon>
        <taxon>Alphaproteobacteria</taxon>
        <taxon>Hyphomicrobiales</taxon>
        <taxon>Stappiaceae</taxon>
        <taxon>Roseibium</taxon>
    </lineage>
</organism>
<dbReference type="SUPFAM" id="SSF55073">
    <property type="entry name" value="Nucleotide cyclase"/>
    <property type="match status" value="1"/>
</dbReference>
<evidence type="ECO:0000313" key="5">
    <source>
        <dbReference type="Proteomes" id="UP000048926"/>
    </source>
</evidence>
<dbReference type="InterPro" id="IPR052155">
    <property type="entry name" value="Biofilm_reg_signaling"/>
</dbReference>
<dbReference type="Gene3D" id="3.30.70.270">
    <property type="match status" value="1"/>
</dbReference>
<keyword evidence="1" id="KW-0472">Membrane</keyword>
<feature type="domain" description="GGDEF" evidence="3">
    <location>
        <begin position="137"/>
        <end position="270"/>
    </location>
</feature>
<dbReference type="CDD" id="cd01948">
    <property type="entry name" value="EAL"/>
    <property type="match status" value="1"/>
</dbReference>
<keyword evidence="1" id="KW-0812">Transmembrane</keyword>
<keyword evidence="1" id="KW-1133">Transmembrane helix</keyword>
<dbReference type="Pfam" id="PF00990">
    <property type="entry name" value="GGDEF"/>
    <property type="match status" value="1"/>
</dbReference>
<dbReference type="InterPro" id="IPR001633">
    <property type="entry name" value="EAL_dom"/>
</dbReference>
<dbReference type="AlphaFoldDB" id="A0A0M6Y7N8"/>
<evidence type="ECO:0000256" key="1">
    <source>
        <dbReference type="SAM" id="Phobius"/>
    </source>
</evidence>
<dbReference type="InterPro" id="IPR043128">
    <property type="entry name" value="Rev_trsase/Diguanyl_cyclase"/>
</dbReference>
<feature type="transmembrane region" description="Helical" evidence="1">
    <location>
        <begin position="32"/>
        <end position="53"/>
    </location>
</feature>
<dbReference type="SMART" id="SM00267">
    <property type="entry name" value="GGDEF"/>
    <property type="match status" value="1"/>
</dbReference>
<dbReference type="PANTHER" id="PTHR44757">
    <property type="entry name" value="DIGUANYLATE CYCLASE DGCP"/>
    <property type="match status" value="1"/>
</dbReference>
<dbReference type="Proteomes" id="UP000048926">
    <property type="component" value="Unassembled WGS sequence"/>
</dbReference>
<keyword evidence="5" id="KW-1185">Reference proteome</keyword>
<dbReference type="Pfam" id="PF00563">
    <property type="entry name" value="EAL"/>
    <property type="match status" value="1"/>
</dbReference>
<accession>A0A0M6Y7N8</accession>
<dbReference type="PROSITE" id="PS50883">
    <property type="entry name" value="EAL"/>
    <property type="match status" value="1"/>
</dbReference>
<feature type="transmembrane region" description="Helical" evidence="1">
    <location>
        <begin position="65"/>
        <end position="85"/>
    </location>
</feature>
<dbReference type="SUPFAM" id="SSF141868">
    <property type="entry name" value="EAL domain-like"/>
    <property type="match status" value="1"/>
</dbReference>
<evidence type="ECO:0000259" key="3">
    <source>
        <dbReference type="PROSITE" id="PS50887"/>
    </source>
</evidence>
<gene>
    <name evidence="4" type="primary">cph2_16</name>
    <name evidence="4" type="ORF">LAL4801_03468</name>
</gene>
<proteinExistence type="predicted"/>
<evidence type="ECO:0000259" key="2">
    <source>
        <dbReference type="PROSITE" id="PS50883"/>
    </source>
</evidence>
<dbReference type="NCBIfam" id="TIGR00254">
    <property type="entry name" value="GGDEF"/>
    <property type="match status" value="1"/>
</dbReference>